<evidence type="ECO:0000313" key="2">
    <source>
        <dbReference type="EMBL" id="JAP14173.1"/>
    </source>
</evidence>
<proteinExistence type="predicted"/>
<evidence type="ECO:0000256" key="1">
    <source>
        <dbReference type="SAM" id="Phobius"/>
    </source>
</evidence>
<keyword evidence="1" id="KW-1133">Transmembrane helix</keyword>
<reference evidence="2" key="1">
    <citation type="submission" date="2015-12" db="EMBL/GenBank/DDBJ databases">
        <title>Gene expression during late stages of embryo sac development: a critical building block for successful pollen-pistil interactions.</title>
        <authorList>
            <person name="Liu Y."/>
            <person name="Joly V."/>
            <person name="Sabar M."/>
            <person name="Matton D.P."/>
        </authorList>
    </citation>
    <scope>NUCLEOTIDE SEQUENCE</scope>
</reference>
<keyword evidence="1" id="KW-0812">Transmembrane</keyword>
<accession>A0A0V0H203</accession>
<organism evidence="2">
    <name type="scientific">Solanum chacoense</name>
    <name type="common">Chaco potato</name>
    <dbReference type="NCBI Taxonomy" id="4108"/>
    <lineage>
        <taxon>Eukaryota</taxon>
        <taxon>Viridiplantae</taxon>
        <taxon>Streptophyta</taxon>
        <taxon>Embryophyta</taxon>
        <taxon>Tracheophyta</taxon>
        <taxon>Spermatophyta</taxon>
        <taxon>Magnoliopsida</taxon>
        <taxon>eudicotyledons</taxon>
        <taxon>Gunneridae</taxon>
        <taxon>Pentapetalae</taxon>
        <taxon>asterids</taxon>
        <taxon>lamiids</taxon>
        <taxon>Solanales</taxon>
        <taxon>Solanaceae</taxon>
        <taxon>Solanoideae</taxon>
        <taxon>Solaneae</taxon>
        <taxon>Solanum</taxon>
    </lineage>
</organism>
<sequence>MFYTLRTTKEFLIKEITDTNTKSFGKNCWVQVNPWIIILICLYVLPPSRAFYSRCFFKIRPFFQKSTNNGVGIR</sequence>
<dbReference type="AlphaFoldDB" id="A0A0V0H203"/>
<keyword evidence="1" id="KW-0472">Membrane</keyword>
<feature type="transmembrane region" description="Helical" evidence="1">
    <location>
        <begin position="32"/>
        <end position="52"/>
    </location>
</feature>
<dbReference type="EMBL" id="GEDG01026944">
    <property type="protein sequence ID" value="JAP14173.1"/>
    <property type="molecule type" value="Transcribed_RNA"/>
</dbReference>
<name>A0A0V0H203_SOLCH</name>
<protein>
    <submittedName>
        <fullName evidence="2">Putative ovule protein</fullName>
    </submittedName>
</protein>